<dbReference type="STRING" id="1484053.SAMN05444274_104388"/>
<evidence type="ECO:0000313" key="10">
    <source>
        <dbReference type="Proteomes" id="UP000184164"/>
    </source>
</evidence>
<evidence type="ECO:0000313" key="9">
    <source>
        <dbReference type="EMBL" id="SHF31227.1"/>
    </source>
</evidence>
<dbReference type="Pfam" id="PF14322">
    <property type="entry name" value="SusD-like_3"/>
    <property type="match status" value="1"/>
</dbReference>
<dbReference type="EMBL" id="FQUM01000004">
    <property type="protein sequence ID" value="SHF31227.1"/>
    <property type="molecule type" value="Genomic_DNA"/>
</dbReference>
<dbReference type="OrthoDB" id="691231at2"/>
<evidence type="ECO:0000256" key="1">
    <source>
        <dbReference type="ARBA" id="ARBA00004442"/>
    </source>
</evidence>
<reference evidence="9 10" key="1">
    <citation type="submission" date="2016-11" db="EMBL/GenBank/DDBJ databases">
        <authorList>
            <person name="Jaros S."/>
            <person name="Januszkiewicz K."/>
            <person name="Wedrychowicz H."/>
        </authorList>
    </citation>
    <scope>NUCLEOTIDE SEQUENCE [LARGE SCALE GENOMIC DNA]</scope>
    <source>
        <strain evidence="9 10">DSM 26910</strain>
    </source>
</reference>
<dbReference type="SUPFAM" id="SSF48452">
    <property type="entry name" value="TPR-like"/>
    <property type="match status" value="1"/>
</dbReference>
<sequence>MKLSKNKYQILILFSFLLLGACSDEYLNPEPRTQYTEAEIWKNKENTYLYINGFYKPIYEYGPYGKKYAGVALNDGFSDIVKYNQHVMGANGGDVNKTILNPIISPSGVVLSDYQYEYNRIRRINEFLYGLDNYVTYADEDRILMEAQARFFRGFLHFMLVRSHGGVIIRDYIDGPKEAYKARSSESDCYDFISKELDFAAKNLPWEWDAASLGRLTKGGVYGYKSRVMLYAERWQDAIDAAEKVIEKEGSLYELESDYDKIFKTLDSKEGVLSYRFGGTLGHSFHQLYCPKGDKSEGVIGIAGPTLEMVDSYRMADGSKFDWSNPEHAANPYANREPRFYASVLYNGAPWKGRTIETFVGGKDGFEQYGAQQSSGGTTTGYYIRKMLDEGASFDKVSDQTWYEVRYAEVLLNHAEALNELGRGSEAIVSLNKVRARAKLPAVTVTDKEALRDIIREERKVELAFEGQRYWDLRRWKLATSVLNGVRMHGTKITKEGDTFVYETVECDDKDRVFKESYYKLPVPQNEIDNNPLCKQTPLW</sequence>
<dbReference type="GO" id="GO:0009279">
    <property type="term" value="C:cell outer membrane"/>
    <property type="evidence" value="ECO:0007669"/>
    <property type="project" value="UniProtKB-SubCell"/>
</dbReference>
<dbReference type="Gene3D" id="1.25.40.390">
    <property type="match status" value="1"/>
</dbReference>
<dbReference type="InterPro" id="IPR033985">
    <property type="entry name" value="SusD-like_N"/>
</dbReference>
<keyword evidence="10" id="KW-1185">Reference proteome</keyword>
<feature type="signal peptide" evidence="6">
    <location>
        <begin position="1"/>
        <end position="23"/>
    </location>
</feature>
<dbReference type="CDD" id="cd08977">
    <property type="entry name" value="SusD"/>
    <property type="match status" value="1"/>
</dbReference>
<dbReference type="AlphaFoldDB" id="A0A1M5AM96"/>
<gene>
    <name evidence="9" type="ORF">SAMN05444274_104388</name>
</gene>
<accession>A0A1M5AM96</accession>
<dbReference type="InterPro" id="IPR011990">
    <property type="entry name" value="TPR-like_helical_dom_sf"/>
</dbReference>
<evidence type="ECO:0000256" key="3">
    <source>
        <dbReference type="ARBA" id="ARBA00022729"/>
    </source>
</evidence>
<organism evidence="9 10">
    <name type="scientific">Mariniphaga anaerophila</name>
    <dbReference type="NCBI Taxonomy" id="1484053"/>
    <lineage>
        <taxon>Bacteria</taxon>
        <taxon>Pseudomonadati</taxon>
        <taxon>Bacteroidota</taxon>
        <taxon>Bacteroidia</taxon>
        <taxon>Marinilabiliales</taxon>
        <taxon>Prolixibacteraceae</taxon>
        <taxon>Mariniphaga</taxon>
    </lineage>
</organism>
<evidence type="ECO:0000259" key="8">
    <source>
        <dbReference type="Pfam" id="PF14322"/>
    </source>
</evidence>
<keyword evidence="5" id="KW-0998">Cell outer membrane</keyword>
<evidence type="ECO:0000256" key="4">
    <source>
        <dbReference type="ARBA" id="ARBA00023136"/>
    </source>
</evidence>
<dbReference type="Proteomes" id="UP000184164">
    <property type="component" value="Unassembled WGS sequence"/>
</dbReference>
<evidence type="ECO:0000256" key="5">
    <source>
        <dbReference type="ARBA" id="ARBA00023237"/>
    </source>
</evidence>
<evidence type="ECO:0000259" key="7">
    <source>
        <dbReference type="Pfam" id="PF07980"/>
    </source>
</evidence>
<keyword evidence="4" id="KW-0472">Membrane</keyword>
<feature type="domain" description="SusD-like N-terminal" evidence="8">
    <location>
        <begin position="107"/>
        <end position="230"/>
    </location>
</feature>
<dbReference type="Pfam" id="PF07980">
    <property type="entry name" value="SusD_RagB"/>
    <property type="match status" value="1"/>
</dbReference>
<dbReference type="PROSITE" id="PS51257">
    <property type="entry name" value="PROKAR_LIPOPROTEIN"/>
    <property type="match status" value="1"/>
</dbReference>
<comment type="subcellular location">
    <subcellularLocation>
        <location evidence="1">Cell outer membrane</location>
    </subcellularLocation>
</comment>
<name>A0A1M5AM96_9BACT</name>
<dbReference type="InterPro" id="IPR012944">
    <property type="entry name" value="SusD_RagB_dom"/>
</dbReference>
<evidence type="ECO:0000256" key="2">
    <source>
        <dbReference type="ARBA" id="ARBA00006275"/>
    </source>
</evidence>
<comment type="similarity">
    <text evidence="2">Belongs to the SusD family.</text>
</comment>
<feature type="chain" id="PRO_5012883568" evidence="6">
    <location>
        <begin position="24"/>
        <end position="540"/>
    </location>
</feature>
<feature type="domain" description="RagB/SusD" evidence="7">
    <location>
        <begin position="287"/>
        <end position="540"/>
    </location>
</feature>
<keyword evidence="3 6" id="KW-0732">Signal</keyword>
<protein>
    <submittedName>
        <fullName evidence="9">Starch-binding associating with outer membrane</fullName>
    </submittedName>
</protein>
<evidence type="ECO:0000256" key="6">
    <source>
        <dbReference type="SAM" id="SignalP"/>
    </source>
</evidence>
<dbReference type="RefSeq" id="WP_073001527.1">
    <property type="nucleotide sequence ID" value="NZ_FQUM01000004.1"/>
</dbReference>
<proteinExistence type="inferred from homology"/>